<dbReference type="SUPFAM" id="SSF53098">
    <property type="entry name" value="Ribonuclease H-like"/>
    <property type="match status" value="1"/>
</dbReference>
<dbReference type="AlphaFoldDB" id="A0A831NS51"/>
<evidence type="ECO:0000256" key="2">
    <source>
        <dbReference type="ARBA" id="ARBA00022839"/>
    </source>
</evidence>
<dbReference type="InterPro" id="IPR013520">
    <property type="entry name" value="Ribonucl_H"/>
</dbReference>
<organism evidence="4">
    <name type="scientific">Thiolapillus brandeum</name>
    <dbReference type="NCBI Taxonomy" id="1076588"/>
    <lineage>
        <taxon>Bacteria</taxon>
        <taxon>Pseudomonadati</taxon>
        <taxon>Pseudomonadota</taxon>
        <taxon>Gammaproteobacteria</taxon>
        <taxon>Chromatiales</taxon>
        <taxon>Sedimenticolaceae</taxon>
        <taxon>Thiolapillus</taxon>
    </lineage>
</organism>
<dbReference type="GO" id="GO:0004527">
    <property type="term" value="F:exonuclease activity"/>
    <property type="evidence" value="ECO:0007669"/>
    <property type="project" value="UniProtKB-KW"/>
</dbReference>
<feature type="non-terminal residue" evidence="4">
    <location>
        <position position="130"/>
    </location>
</feature>
<keyword evidence="2" id="KW-0269">Exonuclease</keyword>
<evidence type="ECO:0000313" key="4">
    <source>
        <dbReference type="EMBL" id="HDK37973.1"/>
    </source>
</evidence>
<protein>
    <recommendedName>
        <fullName evidence="3">Exonuclease domain-containing protein</fullName>
    </recommendedName>
</protein>
<comment type="caution">
    <text evidence="4">The sequence shown here is derived from an EMBL/GenBank/DDBJ whole genome shotgun (WGS) entry which is preliminary data.</text>
</comment>
<evidence type="ECO:0000259" key="3">
    <source>
        <dbReference type="Pfam" id="PF00929"/>
    </source>
</evidence>
<keyword evidence="1" id="KW-0540">Nuclease</keyword>
<dbReference type="InterPro" id="IPR036397">
    <property type="entry name" value="RNaseH_sf"/>
</dbReference>
<reference evidence="4" key="1">
    <citation type="journal article" date="2020" name="mSystems">
        <title>Genome- and Community-Level Interaction Insights into Carbon Utilization and Element Cycling Functions of Hydrothermarchaeota in Hydrothermal Sediment.</title>
        <authorList>
            <person name="Zhou Z."/>
            <person name="Liu Y."/>
            <person name="Xu W."/>
            <person name="Pan J."/>
            <person name="Luo Z.H."/>
            <person name="Li M."/>
        </authorList>
    </citation>
    <scope>NUCLEOTIDE SEQUENCE [LARGE SCALE GENOMIC DNA]</scope>
    <source>
        <strain evidence="4">HyVt-26</strain>
    </source>
</reference>
<dbReference type="Proteomes" id="UP000885822">
    <property type="component" value="Unassembled WGS sequence"/>
</dbReference>
<proteinExistence type="predicted"/>
<dbReference type="GO" id="GO:0006259">
    <property type="term" value="P:DNA metabolic process"/>
    <property type="evidence" value="ECO:0007669"/>
    <property type="project" value="UniProtKB-ARBA"/>
</dbReference>
<feature type="domain" description="Exonuclease" evidence="3">
    <location>
        <begin position="71"/>
        <end position="130"/>
    </location>
</feature>
<keyword evidence="2" id="KW-0378">Hydrolase</keyword>
<dbReference type="GO" id="GO:0003676">
    <property type="term" value="F:nucleic acid binding"/>
    <property type="evidence" value="ECO:0007669"/>
    <property type="project" value="InterPro"/>
</dbReference>
<evidence type="ECO:0000256" key="1">
    <source>
        <dbReference type="ARBA" id="ARBA00022722"/>
    </source>
</evidence>
<dbReference type="InterPro" id="IPR012337">
    <property type="entry name" value="RNaseH-like_sf"/>
</dbReference>
<gene>
    <name evidence="4" type="ORF">ENG92_03040</name>
</gene>
<name>A0A831NS51_9GAMM</name>
<dbReference type="Pfam" id="PF00929">
    <property type="entry name" value="RNase_T"/>
    <property type="match status" value="1"/>
</dbReference>
<dbReference type="EMBL" id="DRCV01000135">
    <property type="protein sequence ID" value="HDK37973.1"/>
    <property type="molecule type" value="Genomic_DNA"/>
</dbReference>
<accession>A0A831NS51</accession>
<sequence length="130" mass="14908">MHSRWCKPCRPIWKCATTPIEFKVPMLSWLFNLNKKRRRLLDKAPAGPIQDYLSQPFPDRNCPISNTALLAMDFETSGLNAKSDHLLSVGYVTLQDNRVILASAHHQIIHSKHDISDDNISIHRITHDQV</sequence>
<dbReference type="Gene3D" id="3.30.420.10">
    <property type="entry name" value="Ribonuclease H-like superfamily/Ribonuclease H"/>
    <property type="match status" value="1"/>
</dbReference>